<dbReference type="eggNOG" id="ENOG502R87S">
    <property type="taxonomic scope" value="Eukaryota"/>
</dbReference>
<dbReference type="GO" id="GO:0006890">
    <property type="term" value="P:retrograde vesicle-mediated transport, Golgi to endoplasmic reticulum"/>
    <property type="evidence" value="ECO:0007669"/>
    <property type="project" value="InterPro"/>
</dbReference>
<dbReference type="AlphaFoldDB" id="N1Q367"/>
<evidence type="ECO:0000313" key="8">
    <source>
        <dbReference type="Proteomes" id="UP000016933"/>
    </source>
</evidence>
<dbReference type="GO" id="GO:0015031">
    <property type="term" value="P:protein transport"/>
    <property type="evidence" value="ECO:0007669"/>
    <property type="project" value="UniProtKB-KW"/>
</dbReference>
<feature type="domain" description="Sec39" evidence="6">
    <location>
        <begin position="12"/>
        <end position="834"/>
    </location>
</feature>
<keyword evidence="3" id="KW-0256">Endoplasmic reticulum</keyword>
<evidence type="ECO:0000259" key="6">
    <source>
        <dbReference type="Pfam" id="PF08314"/>
    </source>
</evidence>
<feature type="compositionally biased region" description="Polar residues" evidence="5">
    <location>
        <begin position="927"/>
        <end position="942"/>
    </location>
</feature>
<dbReference type="EMBL" id="KB446535">
    <property type="protein sequence ID" value="EME50226.1"/>
    <property type="molecule type" value="Genomic_DNA"/>
</dbReference>
<feature type="region of interest" description="Disordered" evidence="5">
    <location>
        <begin position="741"/>
        <end position="760"/>
    </location>
</feature>
<dbReference type="OMA" id="GMKRAYD"/>
<dbReference type="Pfam" id="PF08314">
    <property type="entry name" value="Sec39"/>
    <property type="match status" value="1"/>
</dbReference>
<reference evidence="7 8" key="2">
    <citation type="journal article" date="2012" name="PLoS Pathog.">
        <title>Diverse lifestyles and strategies of plant pathogenesis encoded in the genomes of eighteen Dothideomycetes fungi.</title>
        <authorList>
            <person name="Ohm R.A."/>
            <person name="Feau N."/>
            <person name="Henrissat B."/>
            <person name="Schoch C.L."/>
            <person name="Horwitz B.A."/>
            <person name="Barry K.W."/>
            <person name="Condon B.J."/>
            <person name="Copeland A.C."/>
            <person name="Dhillon B."/>
            <person name="Glaser F."/>
            <person name="Hesse C.N."/>
            <person name="Kosti I."/>
            <person name="LaButti K."/>
            <person name="Lindquist E.A."/>
            <person name="Lucas S."/>
            <person name="Salamov A.A."/>
            <person name="Bradshaw R.E."/>
            <person name="Ciuffetti L."/>
            <person name="Hamelin R.C."/>
            <person name="Kema G.H.J."/>
            <person name="Lawrence C."/>
            <person name="Scott J.A."/>
            <person name="Spatafora J.W."/>
            <person name="Turgeon B.G."/>
            <person name="de Wit P.J.G.M."/>
            <person name="Zhong S."/>
            <person name="Goodwin S.B."/>
            <person name="Grigoriev I.V."/>
        </authorList>
    </citation>
    <scope>NUCLEOTIDE SEQUENCE [LARGE SCALE GENOMIC DNA]</scope>
    <source>
        <strain evidence="8">NZE10 / CBS 128990</strain>
    </source>
</reference>
<name>N1Q367_DOTSN</name>
<keyword evidence="2" id="KW-0813">Transport</keyword>
<dbReference type="STRING" id="675120.N1Q367"/>
<dbReference type="Proteomes" id="UP000016933">
    <property type="component" value="Unassembled WGS sequence"/>
</dbReference>
<dbReference type="GO" id="GO:0005783">
    <property type="term" value="C:endoplasmic reticulum"/>
    <property type="evidence" value="ECO:0007669"/>
    <property type="project" value="UniProtKB-SubCell"/>
</dbReference>
<dbReference type="PANTHER" id="PTHR40787">
    <property type="entry name" value="SECRETED PROTEIN"/>
    <property type="match status" value="1"/>
</dbReference>
<keyword evidence="8" id="KW-1185">Reference proteome</keyword>
<gene>
    <name evidence="7" type="ORF">DOTSEDRAFT_68936</name>
</gene>
<dbReference type="HOGENOM" id="CLU_006056_0_0_1"/>
<evidence type="ECO:0000256" key="5">
    <source>
        <dbReference type="SAM" id="MobiDB-lite"/>
    </source>
</evidence>
<dbReference type="PANTHER" id="PTHR40787:SF3">
    <property type="entry name" value="PROTEIN TRANSPORT PROTEIN SEC39"/>
    <property type="match status" value="1"/>
</dbReference>
<accession>N1Q367</accession>
<keyword evidence="4" id="KW-0653">Protein transport</keyword>
<evidence type="ECO:0000256" key="2">
    <source>
        <dbReference type="ARBA" id="ARBA00022448"/>
    </source>
</evidence>
<feature type="compositionally biased region" description="Polar residues" evidence="5">
    <location>
        <begin position="751"/>
        <end position="760"/>
    </location>
</feature>
<evidence type="ECO:0000256" key="4">
    <source>
        <dbReference type="ARBA" id="ARBA00022927"/>
    </source>
</evidence>
<dbReference type="InterPro" id="IPR013244">
    <property type="entry name" value="Sec39_domain"/>
</dbReference>
<sequence length="983" mass="109592">METKDLTPAQCVLLTVHLATESNIKALHSFTPTRLDALDPVLVLRILLTYLPEALDPQEYTGYITEVASRLYVDYEREDVDVDTAPVAELTHEQAEKRVKKLHLLPILPPTFPPHAPEDLLTRFLCHRTYRIDSETGLLNLVPSLIEPFLNRNPFIRTWYISIVLPLLRVSFEYYPNDSARAMPLAEFEKYSGREGVEVLLRKASAPDGPDAAPIPDKDHVGRDIKSLVGPWMYGHTERKRRRLNQEHQDPIDEAAKVAEGVRKIRLNGVKESDMTGHDWEYMFEWLVQHAVSNFAVVSQAVEDWDGPADIDLGGHDRPGIQYLDEDEQQSLELQYAQSAFASCYAAQDDTQDTVRRAHNILARLAELLDFIPPPDLASSVDSLPKVERHATKLGSSQTVADLVPDVLMRPEHPLTTPRVETYMLLQMMVYSAYQFSGLGYPLSLVNVAKLHFYASAEELLGVLKKILRLLTQTGSRKDDAQWVSDRAKLLWLWNWGIDADTEDPDIGAGVLGEIKKDDFEEEMLKAFIDTSCYHLAVKLQFDDDTKSLLPPARFERVVIDKAMESYDSASNGNINRGGVKKANDIIVAFRQYFPTSADFAQGSALVAATHALSFYSLILHYGVPFQPVSIRVSQDPLSLVDKVLEQNPRSYTKLDDLIDIARNLVSAGLTEQDEDTTAAAGGHESETDALPMRIKDAERRIVFMAIEASLREDDFETAYSYIVNRLTPSGTDIIVPKTKDSAAQRPGHVKSTSHGQNQLSDDDVSWRAAFLAGRYRGATASPPTLRRLEQRTELLSLALLLAPVASLTEILAAWRRCEEEMTTLQLSQQQAEDDFDDRADKRMIEGSSALPGNFTVSGEQPELILNQKRREMGRLGASSSSSRDNNDTPVSMFDLTRNVAQAFSKNAFPLRNATRTSGEYDRSMHDSTSSLTSDRATSPSDDASRVRKRDMVANAVSGGLASGLGWVLGAAPAANSQQHQQQ</sequence>
<evidence type="ECO:0000313" key="7">
    <source>
        <dbReference type="EMBL" id="EME50226.1"/>
    </source>
</evidence>
<evidence type="ECO:0000256" key="1">
    <source>
        <dbReference type="ARBA" id="ARBA00004240"/>
    </source>
</evidence>
<comment type="subcellular location">
    <subcellularLocation>
        <location evidence="1">Endoplasmic reticulum</location>
    </subcellularLocation>
</comment>
<protein>
    <recommendedName>
        <fullName evidence="6">Sec39 domain-containing protein</fullName>
    </recommendedName>
</protein>
<feature type="region of interest" description="Disordered" evidence="5">
    <location>
        <begin position="915"/>
        <end position="949"/>
    </location>
</feature>
<proteinExistence type="predicted"/>
<dbReference type="OrthoDB" id="3434013at2759"/>
<evidence type="ECO:0000256" key="3">
    <source>
        <dbReference type="ARBA" id="ARBA00022824"/>
    </source>
</evidence>
<organism evidence="7 8">
    <name type="scientific">Dothistroma septosporum (strain NZE10 / CBS 128990)</name>
    <name type="common">Red band needle blight fungus</name>
    <name type="synonym">Mycosphaerella pini</name>
    <dbReference type="NCBI Taxonomy" id="675120"/>
    <lineage>
        <taxon>Eukaryota</taxon>
        <taxon>Fungi</taxon>
        <taxon>Dikarya</taxon>
        <taxon>Ascomycota</taxon>
        <taxon>Pezizomycotina</taxon>
        <taxon>Dothideomycetes</taxon>
        <taxon>Dothideomycetidae</taxon>
        <taxon>Mycosphaerellales</taxon>
        <taxon>Mycosphaerellaceae</taxon>
        <taxon>Dothistroma</taxon>
    </lineage>
</organism>
<reference evidence="8" key="1">
    <citation type="journal article" date="2012" name="PLoS Genet.">
        <title>The genomes of the fungal plant pathogens Cladosporium fulvum and Dothistroma septosporum reveal adaptation to different hosts and lifestyles but also signatures of common ancestry.</title>
        <authorList>
            <person name="de Wit P.J.G.M."/>
            <person name="van der Burgt A."/>
            <person name="Oekmen B."/>
            <person name="Stergiopoulos I."/>
            <person name="Abd-Elsalam K.A."/>
            <person name="Aerts A.L."/>
            <person name="Bahkali A.H."/>
            <person name="Beenen H.G."/>
            <person name="Chettri P."/>
            <person name="Cox M.P."/>
            <person name="Datema E."/>
            <person name="de Vries R.P."/>
            <person name="Dhillon B."/>
            <person name="Ganley A.R."/>
            <person name="Griffiths S.A."/>
            <person name="Guo Y."/>
            <person name="Hamelin R.C."/>
            <person name="Henrissat B."/>
            <person name="Kabir M.S."/>
            <person name="Jashni M.K."/>
            <person name="Kema G."/>
            <person name="Klaubauf S."/>
            <person name="Lapidus A."/>
            <person name="Levasseur A."/>
            <person name="Lindquist E."/>
            <person name="Mehrabi R."/>
            <person name="Ohm R.A."/>
            <person name="Owen T.J."/>
            <person name="Salamov A."/>
            <person name="Schwelm A."/>
            <person name="Schijlen E."/>
            <person name="Sun H."/>
            <person name="van den Burg H.A."/>
            <person name="van Ham R.C.H.J."/>
            <person name="Zhang S."/>
            <person name="Goodwin S.B."/>
            <person name="Grigoriev I.V."/>
            <person name="Collemare J."/>
            <person name="Bradshaw R.E."/>
        </authorList>
    </citation>
    <scope>NUCLEOTIDE SEQUENCE [LARGE SCALE GENOMIC DNA]</scope>
    <source>
        <strain evidence="8">NZE10 / CBS 128990</strain>
    </source>
</reference>